<dbReference type="RefSeq" id="XP_010836110.1">
    <property type="nucleotide sequence ID" value="XM_010837808.1"/>
</dbReference>
<dbReference type="KEGG" id="bbis:104987044"/>
<evidence type="ECO:0000256" key="1">
    <source>
        <dbReference type="ARBA" id="ARBA00009947"/>
    </source>
</evidence>
<dbReference type="FunFam" id="3.30.1120.90:FF:000001">
    <property type="entry name" value="Nucleosome assembly protein 1-like 1"/>
    <property type="match status" value="1"/>
</dbReference>
<dbReference type="OrthoDB" id="27325at2759"/>
<gene>
    <name evidence="5" type="primary">NAP1L4</name>
</gene>
<evidence type="ECO:0000313" key="5">
    <source>
        <dbReference type="RefSeq" id="XP_010836110.1"/>
    </source>
</evidence>
<comment type="similarity">
    <text evidence="1 2">Belongs to the nucleosome assembly protein (NAP) family.</text>
</comment>
<feature type="region of interest" description="Disordered" evidence="3">
    <location>
        <begin position="1"/>
        <end position="29"/>
    </location>
</feature>
<dbReference type="Gene3D" id="3.30.1120.90">
    <property type="entry name" value="Nucleosome assembly protein"/>
    <property type="match status" value="1"/>
</dbReference>
<dbReference type="PANTHER" id="PTHR11875">
    <property type="entry name" value="TESTIS-SPECIFIC Y-ENCODED PROTEIN"/>
    <property type="match status" value="1"/>
</dbReference>
<dbReference type="GO" id="GO:0006334">
    <property type="term" value="P:nucleosome assembly"/>
    <property type="evidence" value="ECO:0007669"/>
    <property type="project" value="InterPro"/>
</dbReference>
<keyword evidence="4" id="KW-1185">Reference proteome</keyword>
<protein>
    <submittedName>
        <fullName evidence="5">Nucleosome assembly protein 1-like 4</fullName>
    </submittedName>
</protein>
<dbReference type="InterPro" id="IPR037231">
    <property type="entry name" value="NAP-like_sf"/>
</dbReference>
<accession>A0A6P3HC19</accession>
<evidence type="ECO:0000256" key="3">
    <source>
        <dbReference type="SAM" id="MobiDB-lite"/>
    </source>
</evidence>
<sequence>MADNSFSDGVPSDSLEAAKNASNTEKLTDQVMQNPQVLAALQERLDNVSHTPSSYIETPWGSRDEHRLKPGRGRRPVVKVVWRVGLPGPSWSLERTSPVQEGPEGGPGSPCCLLGPASLWRQACSLGQALSRAYPGRVGALAERRRERQAVRGVELALCCVLREAACIRVSTSGTDNHSHNVYGGWRGVLRHERLPEDRAVNPNKHCAYERLPEDRAVNSHQYCAYERLPEDRAVNSNQYCAYERLPEDRAVNSNQYCTHLRREFITGDVEPTDAESEWHSETEEEDKLAGDMKNKAVIAEKEAAAAEEPAPRGIPEFWFTIFRNVDMLSELVQEYDEPILKHLQDIKVKFSDPGQPMSFVLEFHFEPNDYFTNPVLTKTYKMKSEPDKADPFSFEGPEIVDCDGCTIDWKKGKNVTVKTIKKKQKHKGRGTVRTITKQVPNDSFFNFFSPLRASGDGESLDEDSEFTLASDFEIGHFFRERIVPRAVLYFTGEAIEDDDNFEEGEEGEEEELEGDEEAEDDDDAEINPKKEPSQPSECKQQ</sequence>
<feature type="region of interest" description="Disordered" evidence="3">
    <location>
        <begin position="495"/>
        <end position="542"/>
    </location>
</feature>
<reference evidence="5" key="1">
    <citation type="submission" date="2025-08" db="UniProtKB">
        <authorList>
            <consortium name="RefSeq"/>
        </authorList>
    </citation>
    <scope>IDENTIFICATION</scope>
    <source>
        <tissue evidence="5">Blood</tissue>
    </source>
</reference>
<dbReference type="Pfam" id="PF00956">
    <property type="entry name" value="NAP"/>
    <property type="match status" value="1"/>
</dbReference>
<dbReference type="GeneID" id="104987044"/>
<evidence type="ECO:0000256" key="2">
    <source>
        <dbReference type="RuleBase" id="RU003876"/>
    </source>
</evidence>
<dbReference type="GO" id="GO:0005634">
    <property type="term" value="C:nucleus"/>
    <property type="evidence" value="ECO:0007669"/>
    <property type="project" value="InterPro"/>
</dbReference>
<feature type="compositionally biased region" description="Polar residues" evidence="3">
    <location>
        <begin position="20"/>
        <end position="29"/>
    </location>
</feature>
<name>A0A6P3HC19_BISBB</name>
<feature type="compositionally biased region" description="Acidic residues" evidence="3">
    <location>
        <begin position="495"/>
        <end position="526"/>
    </location>
</feature>
<dbReference type="Proteomes" id="UP000515208">
    <property type="component" value="Unplaced"/>
</dbReference>
<dbReference type="InterPro" id="IPR002164">
    <property type="entry name" value="NAP_family"/>
</dbReference>
<organism evidence="4 5">
    <name type="scientific">Bison bison bison</name>
    <name type="common">North American plains bison</name>
    <dbReference type="NCBI Taxonomy" id="43346"/>
    <lineage>
        <taxon>Eukaryota</taxon>
        <taxon>Metazoa</taxon>
        <taxon>Chordata</taxon>
        <taxon>Craniata</taxon>
        <taxon>Vertebrata</taxon>
        <taxon>Euteleostomi</taxon>
        <taxon>Mammalia</taxon>
        <taxon>Eutheria</taxon>
        <taxon>Laurasiatheria</taxon>
        <taxon>Artiodactyla</taxon>
        <taxon>Ruminantia</taxon>
        <taxon>Pecora</taxon>
        <taxon>Bovidae</taxon>
        <taxon>Bovinae</taxon>
        <taxon>Bison</taxon>
    </lineage>
</organism>
<dbReference type="AlphaFoldDB" id="A0A6P3HC19"/>
<evidence type="ECO:0000313" key="4">
    <source>
        <dbReference type="Proteomes" id="UP000515208"/>
    </source>
</evidence>
<dbReference type="SUPFAM" id="SSF143113">
    <property type="entry name" value="NAP-like"/>
    <property type="match status" value="1"/>
</dbReference>
<dbReference type="CTD" id="4676"/>
<proteinExistence type="inferred from homology"/>